<evidence type="ECO:0000256" key="4">
    <source>
        <dbReference type="ARBA" id="ARBA00022737"/>
    </source>
</evidence>
<dbReference type="GO" id="GO:0000978">
    <property type="term" value="F:RNA polymerase II cis-regulatory region sequence-specific DNA binding"/>
    <property type="evidence" value="ECO:0007669"/>
    <property type="project" value="TreeGrafter"/>
</dbReference>
<comment type="subcellular location">
    <subcellularLocation>
        <location evidence="1">Nucleus</location>
    </subcellularLocation>
</comment>
<reference evidence="15" key="1">
    <citation type="submission" date="2022-11" db="UniProtKB">
        <authorList>
            <consortium name="WormBaseParasite"/>
        </authorList>
    </citation>
    <scope>IDENTIFICATION</scope>
</reference>
<proteinExistence type="predicted"/>
<feature type="compositionally biased region" description="Polar residues" evidence="12">
    <location>
        <begin position="1147"/>
        <end position="1169"/>
    </location>
</feature>
<feature type="region of interest" description="Disordered" evidence="12">
    <location>
        <begin position="631"/>
        <end position="665"/>
    </location>
</feature>
<evidence type="ECO:0000256" key="1">
    <source>
        <dbReference type="ARBA" id="ARBA00004123"/>
    </source>
</evidence>
<keyword evidence="8" id="KW-0805">Transcription regulation</keyword>
<keyword evidence="3" id="KW-0479">Metal-binding</keyword>
<keyword evidence="5 11" id="KW-0863">Zinc-finger</keyword>
<evidence type="ECO:0000256" key="12">
    <source>
        <dbReference type="SAM" id="MobiDB-lite"/>
    </source>
</evidence>
<feature type="region of interest" description="Disordered" evidence="12">
    <location>
        <begin position="982"/>
        <end position="1056"/>
    </location>
</feature>
<dbReference type="GO" id="GO:0005634">
    <property type="term" value="C:nucleus"/>
    <property type="evidence" value="ECO:0007669"/>
    <property type="project" value="UniProtKB-SubCell"/>
</dbReference>
<dbReference type="GO" id="GO:0003700">
    <property type="term" value="F:DNA-binding transcription factor activity"/>
    <property type="evidence" value="ECO:0007669"/>
    <property type="project" value="TreeGrafter"/>
</dbReference>
<dbReference type="Pfam" id="PF00096">
    <property type="entry name" value="zf-C2H2"/>
    <property type="match status" value="3"/>
</dbReference>
<feature type="compositionally biased region" description="Polar residues" evidence="12">
    <location>
        <begin position="82"/>
        <end position="91"/>
    </location>
</feature>
<evidence type="ECO:0000256" key="10">
    <source>
        <dbReference type="ARBA" id="ARBA00023242"/>
    </source>
</evidence>
<organism evidence="14 15">
    <name type="scientific">Meloidogyne incognita</name>
    <name type="common">Southern root-knot nematode worm</name>
    <name type="synonym">Oxyuris incognita</name>
    <dbReference type="NCBI Taxonomy" id="6306"/>
    <lineage>
        <taxon>Eukaryota</taxon>
        <taxon>Metazoa</taxon>
        <taxon>Ecdysozoa</taxon>
        <taxon>Nematoda</taxon>
        <taxon>Chromadorea</taxon>
        <taxon>Rhabditida</taxon>
        <taxon>Tylenchina</taxon>
        <taxon>Tylenchomorpha</taxon>
        <taxon>Tylenchoidea</taxon>
        <taxon>Meloidogynidae</taxon>
        <taxon>Meloidogyninae</taxon>
        <taxon>Meloidogyne</taxon>
        <taxon>Meloidogyne incognita group</taxon>
    </lineage>
</organism>
<evidence type="ECO:0000256" key="9">
    <source>
        <dbReference type="ARBA" id="ARBA00023163"/>
    </source>
</evidence>
<dbReference type="GO" id="GO:0008270">
    <property type="term" value="F:zinc ion binding"/>
    <property type="evidence" value="ECO:0007669"/>
    <property type="project" value="UniProtKB-KW"/>
</dbReference>
<feature type="compositionally biased region" description="Basic residues" evidence="12">
    <location>
        <begin position="158"/>
        <end position="167"/>
    </location>
</feature>
<name>A0A914LNW2_MELIC</name>
<feature type="compositionally biased region" description="Polar residues" evidence="12">
    <location>
        <begin position="54"/>
        <end position="64"/>
    </location>
</feature>
<feature type="domain" description="C2H2-type" evidence="13">
    <location>
        <begin position="1062"/>
        <end position="1089"/>
    </location>
</feature>
<feature type="domain" description="C2H2-type" evidence="13">
    <location>
        <begin position="1120"/>
        <end position="1150"/>
    </location>
</feature>
<feature type="region of interest" description="Disordered" evidence="12">
    <location>
        <begin position="570"/>
        <end position="595"/>
    </location>
</feature>
<evidence type="ECO:0000256" key="3">
    <source>
        <dbReference type="ARBA" id="ARBA00022723"/>
    </source>
</evidence>
<feature type="compositionally biased region" description="Polar residues" evidence="12">
    <location>
        <begin position="313"/>
        <end position="327"/>
    </location>
</feature>
<dbReference type="InterPro" id="IPR013087">
    <property type="entry name" value="Znf_C2H2_type"/>
</dbReference>
<dbReference type="Proteomes" id="UP000887563">
    <property type="component" value="Unplaced"/>
</dbReference>
<dbReference type="GO" id="GO:0006357">
    <property type="term" value="P:regulation of transcription by RNA polymerase II"/>
    <property type="evidence" value="ECO:0007669"/>
    <property type="project" value="TreeGrafter"/>
</dbReference>
<feature type="domain" description="C2H2-type" evidence="13">
    <location>
        <begin position="1090"/>
        <end position="1117"/>
    </location>
</feature>
<dbReference type="PANTHER" id="PTHR45993:SF6">
    <property type="entry name" value="C2H2-TYPE DOMAIN-CONTAINING PROTEIN"/>
    <property type="match status" value="1"/>
</dbReference>
<evidence type="ECO:0000313" key="14">
    <source>
        <dbReference type="Proteomes" id="UP000887563"/>
    </source>
</evidence>
<feature type="compositionally biased region" description="Basic and acidic residues" evidence="12">
    <location>
        <begin position="268"/>
        <end position="290"/>
    </location>
</feature>
<feature type="compositionally biased region" description="Basic and acidic residues" evidence="12">
    <location>
        <begin position="211"/>
        <end position="222"/>
    </location>
</feature>
<feature type="compositionally biased region" description="Acidic residues" evidence="12">
    <location>
        <begin position="251"/>
        <end position="267"/>
    </location>
</feature>
<sequence length="1318" mass="144095">MTSIDTHQQQQQNQQQHTVQSSLSTLPPPLLVPRKRGRKKREENIDALNEEEGSSTQVANSQKIQKPLNRLHGGGDGIPLASSDSGISESNVVEDPCTVITSMTGNTSTTMTAASSSNDGSPRRHRDASHASISASTTIRQLRRPADCRAQKQLIIPLKKRRGRPRKRPADEDADEEEEEEHEEIESEDDEKKKEEDDDGKRLSFSRRSGRVAEQEHKKREKDDEDEEREGRMIIKEDEIEDCPLNIEREVVEEEKEEDEDQDEVKDNEENFKKPSEMDGQSLREKRILEEPLPMEENEDENKKDEKEEEENQPSSQFQSISTTTPSKLVKISELGKTKLSSEQQHPLPAKRMRKEEEEVKQNKVDLIVCSNCGDKWPISDFDQFIEHKIAHCTHQHCRNSDISEFNSEDINIKQKRSNFQQPANSQVPPLLNKLTATSNCCSQSVQNHCCCSNNKLNCSNELIKNQREIGTDNPNFEEKNTENKNKIGEPGPFTCHSCKQKCPQIWALLEHVFTAHGFRISDEHLTNFCYPQLVSASSLISQQQFASFSNPEALGGLQRPNFLTVKDHQTVTRRSNSTGESNNTGGESQPVTPTASLLTARKATRPLVPAKSSFSLNAFCSERLREMAEKAGGENAAKDSPPPSIRRVMPTNDEQQQRNSRQSSNNHLTATFAEQLNSAAFLTSGFSSNGTAGGGGGGPFTLGQSLVHALQQSGHGTIQSVNDFFQPHVLAAIQNYYIQLGQQQSPQHLSQQNSNVSNNCNGSSSFTSNIISPNNISSPTATAAILQQAASAAKNVGTSSSSSNTLFGLNQQQQQHSSSVTVTSASTILGLANLMAAAKRYGNSSSSGGGCVTPTKMLCNNSSDILFQQNSGNEIQQQQHSSVSRQLSSSIPLINNSNITPQTGGVISSPVGGGILRRSPLLSQLASPTAPSTSFSPSPVNAISKTQNNRLLTPSRRTCSAANVLSIAASLTPHSSIEIGTFPGSESGIPTATDCEENEDNDGDIELDVSGDIEDGRKEGNGNEVLNEGTNKNESNKNLPILEDGELAEPAAKRDPKAKKDRCSFCQKVFTNRSNLIVHLRSHTGEKPYKCQLCPYACAQSSKLTRHMRTHGQQGKEVFNCSICQMPFSVHSTLEKHMRKCVVQNGYGNNSSSKNDKQIPTTTSATEQTENDVDTSNNNDQHQQQQSSQQQQNLADTLKHIPDANSIAALLELSKGPSNSLVETRNSVGGEVASASCNASSSLPHNIAQSNRLVLNWLQALNVNAQTSNVTTLIGPNSGESLPVEAHIAAGEPDIETDPDITEAADLAIKKERSTPL</sequence>
<evidence type="ECO:0000256" key="8">
    <source>
        <dbReference type="ARBA" id="ARBA00023015"/>
    </source>
</evidence>
<dbReference type="InterPro" id="IPR051497">
    <property type="entry name" value="Dev/Hematopoietic_TF"/>
</dbReference>
<evidence type="ECO:0000256" key="7">
    <source>
        <dbReference type="ARBA" id="ARBA00022843"/>
    </source>
</evidence>
<feature type="compositionally biased region" description="Low complexity" evidence="12">
    <location>
        <begin position="1177"/>
        <end position="1194"/>
    </location>
</feature>
<feature type="compositionally biased region" description="Low complexity" evidence="12">
    <location>
        <begin position="101"/>
        <end position="118"/>
    </location>
</feature>
<dbReference type="WBParaSite" id="Minc3s00675g15947">
    <property type="protein sequence ID" value="Minc3s00675g15947"/>
    <property type="gene ID" value="Minc3s00675g15947"/>
</dbReference>
<feature type="compositionally biased region" description="Polar residues" evidence="12">
    <location>
        <begin position="1029"/>
        <end position="1039"/>
    </location>
</feature>
<dbReference type="PROSITE" id="PS50157">
    <property type="entry name" value="ZINC_FINGER_C2H2_2"/>
    <property type="match status" value="3"/>
</dbReference>
<evidence type="ECO:0000256" key="5">
    <source>
        <dbReference type="ARBA" id="ARBA00022771"/>
    </source>
</evidence>
<evidence type="ECO:0000256" key="11">
    <source>
        <dbReference type="PROSITE-ProRule" id="PRU00042"/>
    </source>
</evidence>
<dbReference type="InterPro" id="IPR036236">
    <property type="entry name" value="Znf_C2H2_sf"/>
</dbReference>
<keyword evidence="9" id="KW-0804">Transcription</keyword>
<dbReference type="FunFam" id="3.30.160.60:FF:000046">
    <property type="entry name" value="Putative B-cell lymphoma/leukemia 11A"/>
    <property type="match status" value="1"/>
</dbReference>
<feature type="compositionally biased region" description="Acidic residues" evidence="12">
    <location>
        <begin position="995"/>
        <end position="1014"/>
    </location>
</feature>
<feature type="compositionally biased region" description="Acidic residues" evidence="12">
    <location>
        <begin position="172"/>
        <end position="189"/>
    </location>
</feature>
<keyword evidence="2" id="KW-1017">Isopeptide bond</keyword>
<evidence type="ECO:0000256" key="2">
    <source>
        <dbReference type="ARBA" id="ARBA00022499"/>
    </source>
</evidence>
<evidence type="ECO:0000256" key="6">
    <source>
        <dbReference type="ARBA" id="ARBA00022833"/>
    </source>
</evidence>
<dbReference type="PROSITE" id="PS00028">
    <property type="entry name" value="ZINC_FINGER_C2H2_1"/>
    <property type="match status" value="2"/>
</dbReference>
<feature type="region of interest" description="Disordered" evidence="12">
    <location>
        <begin position="1"/>
        <end position="358"/>
    </location>
</feature>
<feature type="compositionally biased region" description="Low complexity" evidence="12">
    <location>
        <begin position="8"/>
        <end position="25"/>
    </location>
</feature>
<keyword evidence="4" id="KW-0677">Repeat</keyword>
<protein>
    <submittedName>
        <fullName evidence="15">C2H2-type domain-containing protein</fullName>
    </submittedName>
</protein>
<dbReference type="PANTHER" id="PTHR45993">
    <property type="entry name" value="B-CELL LYMPHOMA/LEUKEMIA 11"/>
    <property type="match status" value="1"/>
</dbReference>
<evidence type="ECO:0000259" key="13">
    <source>
        <dbReference type="PROSITE" id="PS50157"/>
    </source>
</evidence>
<feature type="compositionally biased region" description="Polar residues" evidence="12">
    <location>
        <begin position="573"/>
        <end position="595"/>
    </location>
</feature>
<feature type="compositionally biased region" description="Low complexity" evidence="12">
    <location>
        <begin position="130"/>
        <end position="139"/>
    </location>
</feature>
<keyword evidence="14" id="KW-1185">Reference proteome</keyword>
<evidence type="ECO:0000313" key="15">
    <source>
        <dbReference type="WBParaSite" id="Minc3s00675g15947"/>
    </source>
</evidence>
<dbReference type="SMART" id="SM00355">
    <property type="entry name" value="ZnF_C2H2"/>
    <property type="match status" value="5"/>
</dbReference>
<keyword evidence="6" id="KW-0862">Zinc</keyword>
<dbReference type="Gene3D" id="3.30.160.60">
    <property type="entry name" value="Classic Zinc Finger"/>
    <property type="match status" value="2"/>
</dbReference>
<feature type="region of interest" description="Disordered" evidence="12">
    <location>
        <begin position="1147"/>
        <end position="1195"/>
    </location>
</feature>
<keyword evidence="10" id="KW-0539">Nucleus</keyword>
<accession>A0A914LNW2</accession>
<dbReference type="SUPFAM" id="SSF57667">
    <property type="entry name" value="beta-beta-alpha zinc fingers"/>
    <property type="match status" value="2"/>
</dbReference>
<feature type="compositionally biased region" description="Basic and acidic residues" evidence="12">
    <location>
        <begin position="190"/>
        <end position="202"/>
    </location>
</feature>
<keyword evidence="7" id="KW-0832">Ubl conjugation</keyword>